<comment type="similarity">
    <text evidence="1 4">Belongs to the glycosyl hydrolase 5 (cellulase A) family.</text>
</comment>
<feature type="domain" description="Glycoside hydrolase family 5" evidence="5">
    <location>
        <begin position="44"/>
        <end position="370"/>
    </location>
</feature>
<keyword evidence="8" id="KW-1185">Reference proteome</keyword>
<dbReference type="Pfam" id="PF00150">
    <property type="entry name" value="Cellulase"/>
    <property type="match status" value="1"/>
</dbReference>
<dbReference type="InterPro" id="IPR017853">
    <property type="entry name" value="GH"/>
</dbReference>
<evidence type="ECO:0000313" key="7">
    <source>
        <dbReference type="EMBL" id="KAF6016414.1"/>
    </source>
</evidence>
<dbReference type="Proteomes" id="UP000593567">
    <property type="component" value="Unassembled WGS sequence"/>
</dbReference>
<dbReference type="PANTHER" id="PTHR31308">
    <property type="match status" value="1"/>
</dbReference>
<dbReference type="GO" id="GO:0000272">
    <property type="term" value="P:polysaccharide catabolic process"/>
    <property type="evidence" value="ECO:0007669"/>
    <property type="project" value="InterPro"/>
</dbReference>
<name>A0A7J7ISP5_BUGNE</name>
<dbReference type="InterPro" id="IPR052066">
    <property type="entry name" value="Glycosphingolipid_Hydrolases"/>
</dbReference>
<evidence type="ECO:0000256" key="2">
    <source>
        <dbReference type="ARBA" id="ARBA00022801"/>
    </source>
</evidence>
<dbReference type="Pfam" id="PF18564">
    <property type="entry name" value="Glyco_hydro_5_C"/>
    <property type="match status" value="1"/>
</dbReference>
<dbReference type="Gene3D" id="3.20.20.80">
    <property type="entry name" value="Glycosidases"/>
    <property type="match status" value="1"/>
</dbReference>
<keyword evidence="2 4" id="KW-0378">Hydrolase</keyword>
<dbReference type="GO" id="GO:0004553">
    <property type="term" value="F:hydrolase activity, hydrolyzing O-glycosyl compounds"/>
    <property type="evidence" value="ECO:0007669"/>
    <property type="project" value="InterPro"/>
</dbReference>
<evidence type="ECO:0000256" key="3">
    <source>
        <dbReference type="ARBA" id="ARBA00023295"/>
    </source>
</evidence>
<evidence type="ECO:0000259" key="6">
    <source>
        <dbReference type="Pfam" id="PF18564"/>
    </source>
</evidence>
<evidence type="ECO:0000256" key="1">
    <source>
        <dbReference type="ARBA" id="ARBA00005641"/>
    </source>
</evidence>
<dbReference type="InterPro" id="IPR013780">
    <property type="entry name" value="Glyco_hydro_b"/>
</dbReference>
<proteinExistence type="inferred from homology"/>
<keyword evidence="3 4" id="KW-0326">Glycosidase</keyword>
<dbReference type="InterPro" id="IPR001547">
    <property type="entry name" value="Glyco_hydro_5"/>
</dbReference>
<gene>
    <name evidence="7" type="ORF">EB796_025298</name>
</gene>
<sequence length="476" mass="53458">MMLAVHASMELTKMKIDNSKPGHPFVDKLGRTRVFHGINEVQKEFPWYPSLLLESKRLDEIASWGFNVVRLGMMWSGVEVAPFKVNETYIKIMDIIITSLSKRGIYVILDMHQDALSSNFGTYDGAPKWLVDSLPAPSNPYPFPFSKNPGNFNYDYVTTACGQAFANIYNNESQALDHLGFFWKTVASRFGHYDNVLGYELINEPWPGDVLSDPLLFLPGHTGSTVLQPLYEKISSFIRSVDEETIIFYEPVTWGMIIHGDTLGTGFSHVPGGDKYKDRSVLSFHYYCWFAGFDDKNPFPTWLRDLCDKLFFPQVLSTVSKDIKDTGGGMFLTEFGLCQATAPHDSTEYQECLSVLNLSDGSLLSWTYWDSAFYYSNGTAILDNVKLFGRTYAMAVAGQAQKVAFNSKTSALSFCYTPDPQTTAPTVIYANPVHYPQGFAVNVTSATYKIVNNNYIEVTASTVKHNVTVVVTRRDN</sequence>
<protein>
    <recommendedName>
        <fullName evidence="9">Endoglycoceramidase</fullName>
    </recommendedName>
</protein>
<dbReference type="GO" id="GO:1901136">
    <property type="term" value="P:carbohydrate derivative catabolic process"/>
    <property type="evidence" value="ECO:0007669"/>
    <property type="project" value="UniProtKB-ARBA"/>
</dbReference>
<dbReference type="EMBL" id="VXIV02003545">
    <property type="protein sequence ID" value="KAF6016414.1"/>
    <property type="molecule type" value="Genomic_DNA"/>
</dbReference>
<evidence type="ECO:0000313" key="8">
    <source>
        <dbReference type="Proteomes" id="UP000593567"/>
    </source>
</evidence>
<dbReference type="OrthoDB" id="1887033at2759"/>
<dbReference type="InterPro" id="IPR041036">
    <property type="entry name" value="GH5_C"/>
</dbReference>
<dbReference type="Gene3D" id="2.60.40.1180">
    <property type="entry name" value="Golgi alpha-mannosidase II"/>
    <property type="match status" value="1"/>
</dbReference>
<evidence type="ECO:0000256" key="4">
    <source>
        <dbReference type="RuleBase" id="RU361153"/>
    </source>
</evidence>
<accession>A0A7J7ISP5</accession>
<reference evidence="7" key="1">
    <citation type="submission" date="2020-06" db="EMBL/GenBank/DDBJ databases">
        <title>Draft genome of Bugula neritina, a colonial animal packing powerful symbionts and potential medicines.</title>
        <authorList>
            <person name="Rayko M."/>
        </authorList>
    </citation>
    <scope>NUCLEOTIDE SEQUENCE [LARGE SCALE GENOMIC DNA]</scope>
    <source>
        <strain evidence="7">Kwan_BN1</strain>
    </source>
</reference>
<dbReference type="SUPFAM" id="SSF51445">
    <property type="entry name" value="(Trans)glycosidases"/>
    <property type="match status" value="1"/>
</dbReference>
<dbReference type="PANTHER" id="PTHR31308:SF3">
    <property type="entry name" value="ENDOGLYCOCERAMIDASE"/>
    <property type="match status" value="1"/>
</dbReference>
<feature type="domain" description="Glycoside hydrolase family 5 C-terminal" evidence="6">
    <location>
        <begin position="390"/>
        <end position="469"/>
    </location>
</feature>
<evidence type="ECO:0008006" key="9">
    <source>
        <dbReference type="Google" id="ProtNLM"/>
    </source>
</evidence>
<dbReference type="AlphaFoldDB" id="A0A7J7ISP5"/>
<comment type="caution">
    <text evidence="7">The sequence shown here is derived from an EMBL/GenBank/DDBJ whole genome shotgun (WGS) entry which is preliminary data.</text>
</comment>
<dbReference type="GO" id="GO:0016042">
    <property type="term" value="P:lipid catabolic process"/>
    <property type="evidence" value="ECO:0007669"/>
    <property type="project" value="UniProtKB-ARBA"/>
</dbReference>
<evidence type="ECO:0000259" key="5">
    <source>
        <dbReference type="Pfam" id="PF00150"/>
    </source>
</evidence>
<organism evidence="7 8">
    <name type="scientific">Bugula neritina</name>
    <name type="common">Brown bryozoan</name>
    <name type="synonym">Sertularia neritina</name>
    <dbReference type="NCBI Taxonomy" id="10212"/>
    <lineage>
        <taxon>Eukaryota</taxon>
        <taxon>Metazoa</taxon>
        <taxon>Spiralia</taxon>
        <taxon>Lophotrochozoa</taxon>
        <taxon>Bryozoa</taxon>
        <taxon>Gymnolaemata</taxon>
        <taxon>Cheilostomatida</taxon>
        <taxon>Flustrina</taxon>
        <taxon>Buguloidea</taxon>
        <taxon>Bugulidae</taxon>
        <taxon>Bugula</taxon>
    </lineage>
</organism>